<sequence>MPVGQGAAVQQVDHPVGDKAATVIPVVDDKCFFMMVGIHAPEELAVSFYCGVRHVDIADSTAGEPVHHFPALVHPVHIS</sequence>
<comment type="caution">
    <text evidence="1">The sequence shown here is derived from an EMBL/GenBank/DDBJ whole genome shotgun (WGS) entry which is preliminary data.</text>
</comment>
<reference evidence="1" key="1">
    <citation type="submission" date="2019-08" db="EMBL/GenBank/DDBJ databases">
        <authorList>
            <person name="Kucharzyk K."/>
            <person name="Murdoch R.W."/>
            <person name="Higgins S."/>
            <person name="Loffler F."/>
        </authorList>
    </citation>
    <scope>NUCLEOTIDE SEQUENCE</scope>
</reference>
<accession>A0A645JK98</accession>
<dbReference type="EMBL" id="VSSQ01144516">
    <property type="protein sequence ID" value="MPN64098.1"/>
    <property type="molecule type" value="Genomic_DNA"/>
</dbReference>
<organism evidence="1">
    <name type="scientific">bioreactor metagenome</name>
    <dbReference type="NCBI Taxonomy" id="1076179"/>
    <lineage>
        <taxon>unclassified sequences</taxon>
        <taxon>metagenomes</taxon>
        <taxon>ecological metagenomes</taxon>
    </lineage>
</organism>
<dbReference type="AlphaFoldDB" id="A0A645JK98"/>
<proteinExistence type="predicted"/>
<evidence type="ECO:0000313" key="1">
    <source>
        <dbReference type="EMBL" id="MPN64098.1"/>
    </source>
</evidence>
<gene>
    <name evidence="1" type="ORF">SDC9_211869</name>
</gene>
<name>A0A645JK98_9ZZZZ</name>
<protein>
    <submittedName>
        <fullName evidence="1">Uncharacterized protein</fullName>
    </submittedName>
</protein>